<dbReference type="InterPro" id="IPR029035">
    <property type="entry name" value="DHS-like_NAD/FAD-binding_dom"/>
</dbReference>
<dbReference type="SUPFAM" id="SSF52518">
    <property type="entry name" value="Thiamin diphosphate-binding fold (THDP-binding)"/>
    <property type="match status" value="2"/>
</dbReference>
<feature type="domain" description="Thiamine pyrophosphate enzyme central" evidence="4">
    <location>
        <begin position="192"/>
        <end position="324"/>
    </location>
</feature>
<dbReference type="Gene3D" id="3.40.50.970">
    <property type="match status" value="2"/>
</dbReference>
<name>A0A2A5WK75_9GAMM</name>
<dbReference type="PROSITE" id="PS00187">
    <property type="entry name" value="TPP_ENZYMES"/>
    <property type="match status" value="1"/>
</dbReference>
<dbReference type="FunFam" id="3.40.50.970:FF:000007">
    <property type="entry name" value="Acetolactate synthase"/>
    <property type="match status" value="1"/>
</dbReference>
<organism evidence="7 8">
    <name type="scientific">OM182 bacterium MED-G24</name>
    <dbReference type="NCBI Taxonomy" id="1986255"/>
    <lineage>
        <taxon>Bacteria</taxon>
        <taxon>Pseudomonadati</taxon>
        <taxon>Pseudomonadota</taxon>
        <taxon>Gammaproteobacteria</taxon>
        <taxon>OMG group</taxon>
        <taxon>OM182 clade</taxon>
    </lineage>
</organism>
<dbReference type="GO" id="GO:0030976">
    <property type="term" value="F:thiamine pyrophosphate binding"/>
    <property type="evidence" value="ECO:0007669"/>
    <property type="project" value="InterPro"/>
</dbReference>
<dbReference type="Gene3D" id="3.40.50.1220">
    <property type="entry name" value="TPP-binding domain"/>
    <property type="match status" value="1"/>
</dbReference>
<dbReference type="SUPFAM" id="SSF52467">
    <property type="entry name" value="DHS-like NAD/FAD-binding domain"/>
    <property type="match status" value="1"/>
</dbReference>
<evidence type="ECO:0000256" key="1">
    <source>
        <dbReference type="ARBA" id="ARBA00007812"/>
    </source>
</evidence>
<dbReference type="GO" id="GO:0009097">
    <property type="term" value="P:isoleucine biosynthetic process"/>
    <property type="evidence" value="ECO:0007669"/>
    <property type="project" value="TreeGrafter"/>
</dbReference>
<dbReference type="InterPro" id="IPR000399">
    <property type="entry name" value="TPP-bd_CS"/>
</dbReference>
<dbReference type="PANTHER" id="PTHR18968">
    <property type="entry name" value="THIAMINE PYROPHOSPHATE ENZYMES"/>
    <property type="match status" value="1"/>
</dbReference>
<evidence type="ECO:0000256" key="2">
    <source>
        <dbReference type="ARBA" id="ARBA00023052"/>
    </source>
</evidence>
<comment type="similarity">
    <text evidence="1 3">Belongs to the TPP enzyme family.</text>
</comment>
<evidence type="ECO:0000259" key="6">
    <source>
        <dbReference type="Pfam" id="PF02776"/>
    </source>
</evidence>
<comment type="caution">
    <text evidence="7">The sequence shown here is derived from an EMBL/GenBank/DDBJ whole genome shotgun (WGS) entry which is preliminary data.</text>
</comment>
<proteinExistence type="inferred from homology"/>
<gene>
    <name evidence="7" type="ORF">CNE99_08930</name>
</gene>
<evidence type="ECO:0000313" key="7">
    <source>
        <dbReference type="EMBL" id="PDH36879.1"/>
    </source>
</evidence>
<protein>
    <submittedName>
        <fullName evidence="7">Thiamine pyrophosphate-binding protein</fullName>
    </submittedName>
</protein>
<dbReference type="GO" id="GO:0003984">
    <property type="term" value="F:acetolactate synthase activity"/>
    <property type="evidence" value="ECO:0007669"/>
    <property type="project" value="TreeGrafter"/>
</dbReference>
<evidence type="ECO:0000259" key="4">
    <source>
        <dbReference type="Pfam" id="PF00205"/>
    </source>
</evidence>
<sequence>MAKMIAGHLLVRALEAQGVDRVFCVPGESYLAVLDGLHDAAIDTVVARQEGGAAMMAEADAKLTGRPGIVMVTRGPGATNAASGVHVATQDSTPLILLVGQIARGVDGREAFQEVDFTQLYSGLAKWVTEVRDPDRLPETLAHAFSVAMGGRPGPVVIALPEDMLREEVQEPPVLPYSSAVEQGVTEGQLADLSSMLAGARRPIMILGGSRWTPDACRSIQLFAERQQLPVAVSFRRQQLFDHSHPLYAGDLGIGANPALVDRIRSADLVISVGARLSENPSQDFTLLDIPIPQQDLVHIHPGPEELGRIYTPVLSVCASPISFATAAGQLPVEHVRRHDESAHASYLDWTDVLPRTGGEVDMGEVMTHLRAEAPSDAIVTNGAGNYSIWAHRFWRFQSFGTQVAPTSGSMGYGLPAAVAAGLRCPTQRVFCFAGDGCLQMTIQELGVLAERQLRVTVLVVDNGAYGTIRMHQEKQYPKRLSATDLKNPDFAEVARAYGIPAFSVTGTDQFPATLAAALSIEGPSLIHLKTSIEALTPTLTIDAARGVSPRA</sequence>
<dbReference type="GO" id="GO:0000287">
    <property type="term" value="F:magnesium ion binding"/>
    <property type="evidence" value="ECO:0007669"/>
    <property type="project" value="InterPro"/>
</dbReference>
<dbReference type="Pfam" id="PF02776">
    <property type="entry name" value="TPP_enzyme_N"/>
    <property type="match status" value="1"/>
</dbReference>
<dbReference type="GO" id="GO:0050660">
    <property type="term" value="F:flavin adenine dinucleotide binding"/>
    <property type="evidence" value="ECO:0007669"/>
    <property type="project" value="TreeGrafter"/>
</dbReference>
<dbReference type="Proteomes" id="UP000219327">
    <property type="component" value="Unassembled WGS sequence"/>
</dbReference>
<dbReference type="EMBL" id="NTKD01000057">
    <property type="protein sequence ID" value="PDH36879.1"/>
    <property type="molecule type" value="Genomic_DNA"/>
</dbReference>
<dbReference type="NCBIfam" id="NF006052">
    <property type="entry name" value="PRK08199.1"/>
    <property type="match status" value="1"/>
</dbReference>
<reference evidence="7 8" key="1">
    <citation type="submission" date="2017-08" db="EMBL/GenBank/DDBJ databases">
        <title>Fine stratification of microbial communities through a metagenomic profile of the photic zone.</title>
        <authorList>
            <person name="Haro-Moreno J.M."/>
            <person name="Lopez-Perez M."/>
            <person name="De La Torre J."/>
            <person name="Picazo A."/>
            <person name="Camacho A."/>
            <person name="Rodriguez-Valera F."/>
        </authorList>
    </citation>
    <scope>NUCLEOTIDE SEQUENCE [LARGE SCALE GENOMIC DNA]</scope>
    <source>
        <strain evidence="7">MED-G24</strain>
    </source>
</reference>
<evidence type="ECO:0000259" key="5">
    <source>
        <dbReference type="Pfam" id="PF02775"/>
    </source>
</evidence>
<dbReference type="Pfam" id="PF00205">
    <property type="entry name" value="TPP_enzyme_M"/>
    <property type="match status" value="1"/>
</dbReference>
<dbReference type="InterPro" id="IPR012000">
    <property type="entry name" value="Thiamin_PyroP_enz_cen_dom"/>
</dbReference>
<dbReference type="GO" id="GO:0005948">
    <property type="term" value="C:acetolactate synthase complex"/>
    <property type="evidence" value="ECO:0007669"/>
    <property type="project" value="TreeGrafter"/>
</dbReference>
<dbReference type="InterPro" id="IPR045229">
    <property type="entry name" value="TPP_enz"/>
</dbReference>
<dbReference type="Pfam" id="PF02775">
    <property type="entry name" value="TPP_enzyme_C"/>
    <property type="match status" value="1"/>
</dbReference>
<dbReference type="InterPro" id="IPR029061">
    <property type="entry name" value="THDP-binding"/>
</dbReference>
<evidence type="ECO:0000313" key="8">
    <source>
        <dbReference type="Proteomes" id="UP000219327"/>
    </source>
</evidence>
<dbReference type="CDD" id="cd00568">
    <property type="entry name" value="TPP_enzymes"/>
    <property type="match status" value="1"/>
</dbReference>
<accession>A0A2A5WK75</accession>
<dbReference type="GO" id="GO:0009099">
    <property type="term" value="P:L-valine biosynthetic process"/>
    <property type="evidence" value="ECO:0007669"/>
    <property type="project" value="TreeGrafter"/>
</dbReference>
<dbReference type="AlphaFoldDB" id="A0A2A5WK75"/>
<dbReference type="InterPro" id="IPR011766">
    <property type="entry name" value="TPP_enzyme_TPP-bd"/>
</dbReference>
<dbReference type="CDD" id="cd07035">
    <property type="entry name" value="TPP_PYR_POX_like"/>
    <property type="match status" value="1"/>
</dbReference>
<evidence type="ECO:0000256" key="3">
    <source>
        <dbReference type="RuleBase" id="RU362132"/>
    </source>
</evidence>
<dbReference type="PANTHER" id="PTHR18968:SF120">
    <property type="entry name" value="ACETOLACTATE SYNTHASE LARGE SUBUNIT"/>
    <property type="match status" value="1"/>
</dbReference>
<feature type="domain" description="Thiamine pyrophosphate enzyme N-terminal TPP-binding" evidence="6">
    <location>
        <begin position="6"/>
        <end position="119"/>
    </location>
</feature>
<feature type="domain" description="Thiamine pyrophosphate enzyme TPP-binding" evidence="5">
    <location>
        <begin position="383"/>
        <end position="528"/>
    </location>
</feature>
<keyword evidence="2 3" id="KW-0786">Thiamine pyrophosphate</keyword>
<dbReference type="InterPro" id="IPR012001">
    <property type="entry name" value="Thiamin_PyroP_enz_TPP-bd_dom"/>
</dbReference>